<comment type="caution">
    <text evidence="1">The sequence shown here is derived from an EMBL/GenBank/DDBJ whole genome shotgun (WGS) entry which is preliminary data.</text>
</comment>
<evidence type="ECO:0000313" key="1">
    <source>
        <dbReference type="EMBL" id="MBL0749277.1"/>
    </source>
</evidence>
<proteinExistence type="predicted"/>
<dbReference type="EMBL" id="JAERSG010000005">
    <property type="protein sequence ID" value="MBL0749277.1"/>
    <property type="molecule type" value="Genomic_DNA"/>
</dbReference>
<sequence length="75" mass="7977">MAYRSELAPTQQAEWLAAEFLLAAGPSGARYATNSADKLHGSAYRFTPASDYTFDAGIAVIGEAGSAIYWVADED</sequence>
<gene>
    <name evidence="1" type="ORF">JI751_16775</name>
</gene>
<protein>
    <submittedName>
        <fullName evidence="1">Uncharacterized protein</fullName>
    </submittedName>
</protein>
<reference evidence="1 2" key="1">
    <citation type="submission" date="2021-01" db="EMBL/GenBank/DDBJ databases">
        <title>Genome seq and assembly of Nocardiodes sp. G10.</title>
        <authorList>
            <person name="Chhetri G."/>
        </authorList>
    </citation>
    <scope>NUCLEOTIDE SEQUENCE [LARGE SCALE GENOMIC DNA]</scope>
    <source>
        <strain evidence="1 2">G10</strain>
    </source>
</reference>
<keyword evidence="2" id="KW-1185">Reference proteome</keyword>
<name>A0ABS1LCJ8_9ACTN</name>
<accession>A0ABS1LCJ8</accession>
<evidence type="ECO:0000313" key="2">
    <source>
        <dbReference type="Proteomes" id="UP000636918"/>
    </source>
</evidence>
<organism evidence="1 2">
    <name type="scientific">Nocardioides baculatus</name>
    <dbReference type="NCBI Taxonomy" id="2801337"/>
    <lineage>
        <taxon>Bacteria</taxon>
        <taxon>Bacillati</taxon>
        <taxon>Actinomycetota</taxon>
        <taxon>Actinomycetes</taxon>
        <taxon>Propionibacteriales</taxon>
        <taxon>Nocardioidaceae</taxon>
        <taxon>Nocardioides</taxon>
    </lineage>
</organism>
<dbReference type="RefSeq" id="WP_201939100.1">
    <property type="nucleotide sequence ID" value="NZ_JAERSG010000005.1"/>
</dbReference>
<dbReference type="Proteomes" id="UP000636918">
    <property type="component" value="Unassembled WGS sequence"/>
</dbReference>